<name>A0AAP0LYY4_9ROSI</name>
<comment type="caution">
    <text evidence="2">The sequence shown here is derived from an EMBL/GenBank/DDBJ whole genome shotgun (WGS) entry which is preliminary data.</text>
</comment>
<dbReference type="EMBL" id="JBCGBO010000006">
    <property type="protein sequence ID" value="KAK9192962.1"/>
    <property type="molecule type" value="Genomic_DNA"/>
</dbReference>
<accession>A0AAP0LYY4</accession>
<dbReference type="AlphaFoldDB" id="A0AAP0LYY4"/>
<dbReference type="Proteomes" id="UP001428341">
    <property type="component" value="Unassembled WGS sequence"/>
</dbReference>
<protein>
    <submittedName>
        <fullName evidence="2">Uncharacterized protein</fullName>
    </submittedName>
</protein>
<feature type="compositionally biased region" description="Acidic residues" evidence="1">
    <location>
        <begin position="57"/>
        <end position="69"/>
    </location>
</feature>
<keyword evidence="3" id="KW-1185">Reference proteome</keyword>
<feature type="compositionally biased region" description="Polar residues" evidence="1">
    <location>
        <begin position="73"/>
        <end position="87"/>
    </location>
</feature>
<organism evidence="2 3">
    <name type="scientific">Citrus x changshan-huyou</name>
    <dbReference type="NCBI Taxonomy" id="2935761"/>
    <lineage>
        <taxon>Eukaryota</taxon>
        <taxon>Viridiplantae</taxon>
        <taxon>Streptophyta</taxon>
        <taxon>Embryophyta</taxon>
        <taxon>Tracheophyta</taxon>
        <taxon>Spermatophyta</taxon>
        <taxon>Magnoliopsida</taxon>
        <taxon>eudicotyledons</taxon>
        <taxon>Gunneridae</taxon>
        <taxon>Pentapetalae</taxon>
        <taxon>rosids</taxon>
        <taxon>malvids</taxon>
        <taxon>Sapindales</taxon>
        <taxon>Rutaceae</taxon>
        <taxon>Aurantioideae</taxon>
        <taxon>Citrus</taxon>
    </lineage>
</organism>
<evidence type="ECO:0000256" key="1">
    <source>
        <dbReference type="SAM" id="MobiDB-lite"/>
    </source>
</evidence>
<reference evidence="2 3" key="1">
    <citation type="submission" date="2024-05" db="EMBL/GenBank/DDBJ databases">
        <title>Haplotype-resolved chromosome-level genome assembly of Huyou (Citrus changshanensis).</title>
        <authorList>
            <person name="Miao C."/>
            <person name="Chen W."/>
            <person name="Wu Y."/>
            <person name="Wang L."/>
            <person name="Zhao S."/>
            <person name="Grierson D."/>
            <person name="Xu C."/>
            <person name="Chen K."/>
        </authorList>
    </citation>
    <scope>NUCLEOTIDE SEQUENCE [LARGE SCALE GENOMIC DNA]</scope>
    <source>
        <strain evidence="2">01-14</strain>
        <tissue evidence="2">Leaf</tissue>
    </source>
</reference>
<gene>
    <name evidence="2" type="ORF">WN944_003657</name>
</gene>
<feature type="region of interest" description="Disordered" evidence="1">
    <location>
        <begin position="19"/>
        <end position="87"/>
    </location>
</feature>
<evidence type="ECO:0000313" key="2">
    <source>
        <dbReference type="EMBL" id="KAK9192962.1"/>
    </source>
</evidence>
<proteinExistence type="predicted"/>
<sequence>MLKFFLALFRYNRIDFDDEPISDKKKQGYSNEDDQVLKGDDDFDNFDDLLCYPPHLEDDEDAEPGNEEDQFSKDLSSQKGLTLNPDNKNLITENGKLSWKLEDWLAKHDANIEELWKEIRRKPKHYDIGSSNTPMKSDYRHDRDLEMNAKATAVDEQEVLHKLFWSTS</sequence>
<evidence type="ECO:0000313" key="3">
    <source>
        <dbReference type="Proteomes" id="UP001428341"/>
    </source>
</evidence>